<feature type="non-terminal residue" evidence="2">
    <location>
        <position position="220"/>
    </location>
</feature>
<feature type="compositionally biased region" description="Polar residues" evidence="1">
    <location>
        <begin position="210"/>
        <end position="220"/>
    </location>
</feature>
<gene>
    <name evidence="2" type="ORF">PEVE_00027560</name>
</gene>
<feature type="compositionally biased region" description="Basic and acidic residues" evidence="1">
    <location>
        <begin position="77"/>
        <end position="88"/>
    </location>
</feature>
<feature type="region of interest" description="Disordered" evidence="1">
    <location>
        <begin position="175"/>
        <end position="220"/>
    </location>
</feature>
<feature type="compositionally biased region" description="Basic and acidic residues" evidence="1">
    <location>
        <begin position="184"/>
        <end position="209"/>
    </location>
</feature>
<feature type="compositionally biased region" description="Polar residues" evidence="1">
    <location>
        <begin position="138"/>
        <end position="155"/>
    </location>
</feature>
<dbReference type="Proteomes" id="UP001159427">
    <property type="component" value="Unassembled WGS sequence"/>
</dbReference>
<proteinExistence type="predicted"/>
<evidence type="ECO:0000313" key="2">
    <source>
        <dbReference type="EMBL" id="CAH3194329.1"/>
    </source>
</evidence>
<reference evidence="2 3" key="1">
    <citation type="submission" date="2022-05" db="EMBL/GenBank/DDBJ databases">
        <authorList>
            <consortium name="Genoscope - CEA"/>
            <person name="William W."/>
        </authorList>
    </citation>
    <scope>NUCLEOTIDE SEQUENCE [LARGE SCALE GENOMIC DNA]</scope>
</reference>
<evidence type="ECO:0000256" key="1">
    <source>
        <dbReference type="SAM" id="MobiDB-lite"/>
    </source>
</evidence>
<accession>A0ABN8SX54</accession>
<feature type="region of interest" description="Disordered" evidence="1">
    <location>
        <begin position="70"/>
        <end position="156"/>
    </location>
</feature>
<organism evidence="2 3">
    <name type="scientific">Porites evermanni</name>
    <dbReference type="NCBI Taxonomy" id="104178"/>
    <lineage>
        <taxon>Eukaryota</taxon>
        <taxon>Metazoa</taxon>
        <taxon>Cnidaria</taxon>
        <taxon>Anthozoa</taxon>
        <taxon>Hexacorallia</taxon>
        <taxon>Scleractinia</taxon>
        <taxon>Fungiina</taxon>
        <taxon>Poritidae</taxon>
        <taxon>Porites</taxon>
    </lineage>
</organism>
<dbReference type="EMBL" id="CALNXI010003794">
    <property type="protein sequence ID" value="CAH3194329.1"/>
    <property type="molecule type" value="Genomic_DNA"/>
</dbReference>
<keyword evidence="3" id="KW-1185">Reference proteome</keyword>
<evidence type="ECO:0000313" key="3">
    <source>
        <dbReference type="Proteomes" id="UP001159427"/>
    </source>
</evidence>
<name>A0ABN8SX54_9CNID</name>
<protein>
    <submittedName>
        <fullName evidence="2">Uncharacterized protein</fullName>
    </submittedName>
</protein>
<comment type="caution">
    <text evidence="2">The sequence shown here is derived from an EMBL/GenBank/DDBJ whole genome shotgun (WGS) entry which is preliminary data.</text>
</comment>
<feature type="compositionally biased region" description="Basic and acidic residues" evidence="1">
    <location>
        <begin position="114"/>
        <end position="132"/>
    </location>
</feature>
<sequence>MEKKSRFELIKIVEAQKEQLTRYETRLRGKDKLELVLRLILLNDVVHAYKNLLSEKDALEASVNVLTTSSNHAPKSLQKEAAESEADNHTGGNGRNESKKTNKEKGAKNPLKGESVEGKEVLDHPLAVKENEVEGEDQSQLAGKENNSSLQAELDTQQEKVATLSASLATVMQQKSKMEASYQADKKKMMQEHEVKNQEHEQEIEKLKSNLESLQEQLQE</sequence>
<feature type="compositionally biased region" description="Basic and acidic residues" evidence="1">
    <location>
        <begin position="96"/>
        <end position="107"/>
    </location>
</feature>